<name>A0A0R1KU11_9LACO</name>
<feature type="binding site" evidence="3">
    <location>
        <position position="60"/>
    </location>
    <ligand>
        <name>substrate</name>
    </ligand>
</feature>
<accession>A0A0R1KU11</accession>
<dbReference type="RefSeq" id="WP_056950939.1">
    <property type="nucleotide sequence ID" value="NZ_AZDY01000029.1"/>
</dbReference>
<feature type="binding site" evidence="3">
    <location>
        <begin position="88"/>
        <end position="91"/>
    </location>
    <ligand>
        <name>substrate</name>
    </ligand>
</feature>
<dbReference type="Pfam" id="PF00300">
    <property type="entry name" value="His_Phos_1"/>
    <property type="match status" value="2"/>
</dbReference>
<dbReference type="PANTHER" id="PTHR46517:SF1">
    <property type="entry name" value="FRUCTOSE-2,6-BISPHOSPHATASE TIGAR"/>
    <property type="match status" value="1"/>
</dbReference>
<gene>
    <name evidence="4" type="ORF">FC78_GL000974</name>
</gene>
<proteinExistence type="predicted"/>
<keyword evidence="1" id="KW-0378">Hydrolase</keyword>
<comment type="caution">
    <text evidence="4">The sequence shown here is derived from an EMBL/GenBank/DDBJ whole genome shotgun (WGS) entry which is preliminary data.</text>
</comment>
<dbReference type="PATRIC" id="fig|1423788.3.peg.1001"/>
<dbReference type="CDD" id="cd07067">
    <property type="entry name" value="HP_PGM_like"/>
    <property type="match status" value="1"/>
</dbReference>
<dbReference type="GO" id="GO:0043456">
    <property type="term" value="P:regulation of pentose-phosphate shunt"/>
    <property type="evidence" value="ECO:0007669"/>
    <property type="project" value="TreeGrafter"/>
</dbReference>
<dbReference type="SMART" id="SM00855">
    <property type="entry name" value="PGAM"/>
    <property type="match status" value="1"/>
</dbReference>
<sequence length="220" mass="25205">MAKYQIYMIRHGKTWFNKYNKMQGWSDTPLAPEGLEVAKKAAKALKDVDFNAAFSSDARRAIDTCKLIVDDNKNREQLNPTKLMEFREQFYGYFEGMNSSEAWFIVGQPHGERTFGDILSKYGLDATRDFMKDADPFHDAENAEEYWTRVDRGFEKIDQVAKDGDKILLVTHGTTIRSITERYGHGKFDLTQSPKNSSLTMLERDNGVNTVTSYSQILGE</sequence>
<dbReference type="EMBL" id="AZDY01000029">
    <property type="protein sequence ID" value="KRK83969.1"/>
    <property type="molecule type" value="Genomic_DNA"/>
</dbReference>
<evidence type="ECO:0000313" key="4">
    <source>
        <dbReference type="EMBL" id="KRK83969.1"/>
    </source>
</evidence>
<dbReference type="InterPro" id="IPR051695">
    <property type="entry name" value="Phosphoglycerate_Mutase"/>
</dbReference>
<dbReference type="AlphaFoldDB" id="A0A0R1KU11"/>
<dbReference type="STRING" id="1423788.FC78_GL000974"/>
<dbReference type="Proteomes" id="UP000051515">
    <property type="component" value="Unassembled WGS sequence"/>
</dbReference>
<feature type="active site" description="Tele-phosphohistidine intermediate" evidence="2">
    <location>
        <position position="11"/>
    </location>
</feature>
<reference evidence="4 5" key="1">
    <citation type="journal article" date="2015" name="Genome Announc.">
        <title>Expanding the biotechnology potential of lactobacilli through comparative genomics of 213 strains and associated genera.</title>
        <authorList>
            <person name="Sun Z."/>
            <person name="Harris H.M."/>
            <person name="McCann A."/>
            <person name="Guo C."/>
            <person name="Argimon S."/>
            <person name="Zhang W."/>
            <person name="Yang X."/>
            <person name="Jeffery I.B."/>
            <person name="Cooney J.C."/>
            <person name="Kagawa T.F."/>
            <person name="Liu W."/>
            <person name="Song Y."/>
            <person name="Salvetti E."/>
            <person name="Wrobel A."/>
            <person name="Rasinkangas P."/>
            <person name="Parkhill J."/>
            <person name="Rea M.C."/>
            <person name="O'Sullivan O."/>
            <person name="Ritari J."/>
            <person name="Douillard F.P."/>
            <person name="Paul Ross R."/>
            <person name="Yang R."/>
            <person name="Briner A.E."/>
            <person name="Felis G.E."/>
            <person name="de Vos W.M."/>
            <person name="Barrangou R."/>
            <person name="Klaenhammer T.R."/>
            <person name="Caufield P.W."/>
            <person name="Cui Y."/>
            <person name="Zhang H."/>
            <person name="O'Toole P.W."/>
        </authorList>
    </citation>
    <scope>NUCLEOTIDE SEQUENCE [LARGE SCALE GENOMIC DNA]</scope>
    <source>
        <strain evidence="4 5">DSM 19674</strain>
    </source>
</reference>
<organism evidence="4 5">
    <name type="scientific">Companilactobacillus bobalius DSM 19674</name>
    <dbReference type="NCBI Taxonomy" id="1423788"/>
    <lineage>
        <taxon>Bacteria</taxon>
        <taxon>Bacillati</taxon>
        <taxon>Bacillota</taxon>
        <taxon>Bacilli</taxon>
        <taxon>Lactobacillales</taxon>
        <taxon>Lactobacillaceae</taxon>
        <taxon>Companilactobacillus</taxon>
        <taxon>Companilactobacillus bobalius</taxon>
    </lineage>
</organism>
<dbReference type="PANTHER" id="PTHR46517">
    <property type="entry name" value="FRUCTOSE-2,6-BISPHOSPHATASE TIGAR"/>
    <property type="match status" value="1"/>
</dbReference>
<protein>
    <submittedName>
        <fullName evidence="4">Phosphoglycerate mutase</fullName>
    </submittedName>
</protein>
<evidence type="ECO:0000313" key="5">
    <source>
        <dbReference type="Proteomes" id="UP000051515"/>
    </source>
</evidence>
<dbReference type="SUPFAM" id="SSF53254">
    <property type="entry name" value="Phosphoglycerate mutase-like"/>
    <property type="match status" value="1"/>
</dbReference>
<dbReference type="Gene3D" id="3.40.50.1240">
    <property type="entry name" value="Phosphoglycerate mutase-like"/>
    <property type="match status" value="1"/>
</dbReference>
<dbReference type="GO" id="GO:0045820">
    <property type="term" value="P:negative regulation of glycolytic process"/>
    <property type="evidence" value="ECO:0007669"/>
    <property type="project" value="TreeGrafter"/>
</dbReference>
<dbReference type="OrthoDB" id="4131070at2"/>
<feature type="binding site" evidence="3">
    <location>
        <begin position="10"/>
        <end position="17"/>
    </location>
    <ligand>
        <name>substrate</name>
    </ligand>
</feature>
<evidence type="ECO:0000256" key="3">
    <source>
        <dbReference type="PIRSR" id="PIRSR613078-2"/>
    </source>
</evidence>
<dbReference type="InterPro" id="IPR013078">
    <property type="entry name" value="His_Pase_superF_clade-1"/>
</dbReference>
<evidence type="ECO:0000256" key="2">
    <source>
        <dbReference type="PIRSR" id="PIRSR613078-1"/>
    </source>
</evidence>
<dbReference type="InterPro" id="IPR029033">
    <property type="entry name" value="His_PPase_superfam"/>
</dbReference>
<dbReference type="GO" id="GO:0005829">
    <property type="term" value="C:cytosol"/>
    <property type="evidence" value="ECO:0007669"/>
    <property type="project" value="TreeGrafter"/>
</dbReference>
<dbReference type="GO" id="GO:0004331">
    <property type="term" value="F:fructose-2,6-bisphosphate 2-phosphatase activity"/>
    <property type="evidence" value="ECO:0007669"/>
    <property type="project" value="TreeGrafter"/>
</dbReference>
<evidence type="ECO:0000256" key="1">
    <source>
        <dbReference type="ARBA" id="ARBA00022801"/>
    </source>
</evidence>
<keyword evidence="5" id="KW-1185">Reference proteome</keyword>
<feature type="active site" description="Proton donor/acceptor" evidence="2">
    <location>
        <position position="88"/>
    </location>
</feature>